<dbReference type="SUPFAM" id="SSF48008">
    <property type="entry name" value="GntR ligand-binding domain-like"/>
    <property type="match status" value="1"/>
</dbReference>
<dbReference type="SMART" id="SM00345">
    <property type="entry name" value="HTH_GNTR"/>
    <property type="match status" value="1"/>
</dbReference>
<dbReference type="PROSITE" id="PS50949">
    <property type="entry name" value="HTH_GNTR"/>
    <property type="match status" value="1"/>
</dbReference>
<dbReference type="Gene3D" id="1.10.10.10">
    <property type="entry name" value="Winged helix-like DNA-binding domain superfamily/Winged helix DNA-binding domain"/>
    <property type="match status" value="1"/>
</dbReference>
<evidence type="ECO:0000256" key="1">
    <source>
        <dbReference type="ARBA" id="ARBA00023015"/>
    </source>
</evidence>
<reference evidence="5" key="1">
    <citation type="submission" date="2020-12" db="EMBL/GenBank/DDBJ databases">
        <title>Bacterial taxonomy.</title>
        <authorList>
            <person name="Pan X."/>
        </authorList>
    </citation>
    <scope>NUCLEOTIDE SEQUENCE</scope>
    <source>
        <strain evidence="5">B2012</strain>
    </source>
</reference>
<evidence type="ECO:0000259" key="4">
    <source>
        <dbReference type="PROSITE" id="PS50949"/>
    </source>
</evidence>
<evidence type="ECO:0000256" key="3">
    <source>
        <dbReference type="ARBA" id="ARBA00023163"/>
    </source>
</evidence>
<sequence length="225" mass="24374">MTPLDQSPILVDRTYDELVMAIAACRLKPGERIRQADLAERLGVSRQPVSHALQLLKRQGLVEDVGRKGLAVARIDPLSLTALYQVRAALDALAARLAAERMRDGALTGTDRARLADCIAKGRSLGEDAGIERLVAADVAFHRLLNGLSGNAWIADTLEPQFPHMMRSMMVVLDDPGFRTRAWREHAAIAEMILAGRPAEAADAARIHAEAAGEETGRRLTTLSG</sequence>
<dbReference type="InterPro" id="IPR036390">
    <property type="entry name" value="WH_DNA-bd_sf"/>
</dbReference>
<evidence type="ECO:0000313" key="6">
    <source>
        <dbReference type="Proteomes" id="UP000609531"/>
    </source>
</evidence>
<gene>
    <name evidence="5" type="ORF">JCR33_23290</name>
</gene>
<dbReference type="GO" id="GO:0003677">
    <property type="term" value="F:DNA binding"/>
    <property type="evidence" value="ECO:0007669"/>
    <property type="project" value="UniProtKB-KW"/>
</dbReference>
<dbReference type="PANTHER" id="PTHR43537:SF45">
    <property type="entry name" value="GNTR FAMILY REGULATORY PROTEIN"/>
    <property type="match status" value="1"/>
</dbReference>
<dbReference type="Pfam" id="PF00392">
    <property type="entry name" value="GntR"/>
    <property type="match status" value="1"/>
</dbReference>
<dbReference type="PANTHER" id="PTHR43537">
    <property type="entry name" value="TRANSCRIPTIONAL REGULATOR, GNTR FAMILY"/>
    <property type="match status" value="1"/>
</dbReference>
<evidence type="ECO:0000313" key="5">
    <source>
        <dbReference type="EMBL" id="MBJ3778645.1"/>
    </source>
</evidence>
<dbReference type="AlphaFoldDB" id="A0A934MJ84"/>
<name>A0A934MJ84_9HYPH</name>
<dbReference type="RefSeq" id="WP_198884549.1">
    <property type="nucleotide sequence ID" value="NZ_JAEKJA010000033.1"/>
</dbReference>
<dbReference type="SUPFAM" id="SSF46785">
    <property type="entry name" value="Winged helix' DNA-binding domain"/>
    <property type="match status" value="1"/>
</dbReference>
<dbReference type="InterPro" id="IPR000524">
    <property type="entry name" value="Tscrpt_reg_HTH_GntR"/>
</dbReference>
<organism evidence="5 6">
    <name type="scientific">Acuticoccus mangrovi</name>
    <dbReference type="NCBI Taxonomy" id="2796142"/>
    <lineage>
        <taxon>Bacteria</taxon>
        <taxon>Pseudomonadati</taxon>
        <taxon>Pseudomonadota</taxon>
        <taxon>Alphaproteobacteria</taxon>
        <taxon>Hyphomicrobiales</taxon>
        <taxon>Amorphaceae</taxon>
        <taxon>Acuticoccus</taxon>
    </lineage>
</organism>
<dbReference type="InterPro" id="IPR036388">
    <property type="entry name" value="WH-like_DNA-bd_sf"/>
</dbReference>
<keyword evidence="1" id="KW-0805">Transcription regulation</keyword>
<feature type="domain" description="HTH gntR-type" evidence="4">
    <location>
        <begin position="8"/>
        <end position="75"/>
    </location>
</feature>
<dbReference type="InterPro" id="IPR008920">
    <property type="entry name" value="TF_FadR/GntR_C"/>
</dbReference>
<keyword evidence="3" id="KW-0804">Transcription</keyword>
<accession>A0A934MJ84</accession>
<dbReference type="Pfam" id="PF07729">
    <property type="entry name" value="FCD"/>
    <property type="match status" value="1"/>
</dbReference>
<dbReference type="Proteomes" id="UP000609531">
    <property type="component" value="Unassembled WGS sequence"/>
</dbReference>
<protein>
    <submittedName>
        <fullName evidence="5">GntR family transcriptional regulator</fullName>
    </submittedName>
</protein>
<dbReference type="GO" id="GO:0003700">
    <property type="term" value="F:DNA-binding transcription factor activity"/>
    <property type="evidence" value="ECO:0007669"/>
    <property type="project" value="InterPro"/>
</dbReference>
<evidence type="ECO:0000256" key="2">
    <source>
        <dbReference type="ARBA" id="ARBA00023125"/>
    </source>
</evidence>
<dbReference type="Gene3D" id="1.20.120.530">
    <property type="entry name" value="GntR ligand-binding domain-like"/>
    <property type="match status" value="1"/>
</dbReference>
<proteinExistence type="predicted"/>
<dbReference type="EMBL" id="JAEKJA010000033">
    <property type="protein sequence ID" value="MBJ3778645.1"/>
    <property type="molecule type" value="Genomic_DNA"/>
</dbReference>
<keyword evidence="2" id="KW-0238">DNA-binding</keyword>
<keyword evidence="6" id="KW-1185">Reference proteome</keyword>
<dbReference type="SMART" id="SM00895">
    <property type="entry name" value="FCD"/>
    <property type="match status" value="1"/>
</dbReference>
<dbReference type="InterPro" id="IPR011711">
    <property type="entry name" value="GntR_C"/>
</dbReference>
<dbReference type="CDD" id="cd07377">
    <property type="entry name" value="WHTH_GntR"/>
    <property type="match status" value="1"/>
</dbReference>
<comment type="caution">
    <text evidence="5">The sequence shown here is derived from an EMBL/GenBank/DDBJ whole genome shotgun (WGS) entry which is preliminary data.</text>
</comment>